<feature type="region of interest" description="Disordered" evidence="9">
    <location>
        <begin position="2944"/>
        <end position="2978"/>
    </location>
</feature>
<keyword evidence="4" id="KW-0547">Nucleotide-binding</keyword>
<feature type="region of interest" description="Disordered" evidence="9">
    <location>
        <begin position="1190"/>
        <end position="1224"/>
    </location>
</feature>
<feature type="compositionally biased region" description="Basic and acidic residues" evidence="9">
    <location>
        <begin position="2399"/>
        <end position="2419"/>
    </location>
</feature>
<keyword evidence="2" id="KW-0723">Serine/threonine-protein kinase</keyword>
<feature type="compositionally biased region" description="Polar residues" evidence="9">
    <location>
        <begin position="79"/>
        <end position="93"/>
    </location>
</feature>
<feature type="compositionally biased region" description="Basic and acidic residues" evidence="9">
    <location>
        <begin position="2110"/>
        <end position="2119"/>
    </location>
</feature>
<feature type="compositionally biased region" description="Basic and acidic residues" evidence="9">
    <location>
        <begin position="141"/>
        <end position="153"/>
    </location>
</feature>
<feature type="region of interest" description="Disordered" evidence="9">
    <location>
        <begin position="57"/>
        <end position="198"/>
    </location>
</feature>
<protein>
    <recommendedName>
        <fullName evidence="1">non-specific serine/threonine protein kinase</fullName>
        <ecNumber evidence="1">2.7.11.1</ecNumber>
    </recommendedName>
</protein>
<feature type="compositionally biased region" description="Basic and acidic residues" evidence="9">
    <location>
        <begin position="2346"/>
        <end position="2366"/>
    </location>
</feature>
<evidence type="ECO:0000256" key="2">
    <source>
        <dbReference type="ARBA" id="ARBA00022527"/>
    </source>
</evidence>
<feature type="compositionally biased region" description="Basic and acidic residues" evidence="9">
    <location>
        <begin position="2003"/>
        <end position="2015"/>
    </location>
</feature>
<feature type="region of interest" description="Disordered" evidence="9">
    <location>
        <begin position="4133"/>
        <end position="4173"/>
    </location>
</feature>
<feature type="compositionally biased region" description="Low complexity" evidence="9">
    <location>
        <begin position="2197"/>
        <end position="2227"/>
    </location>
</feature>
<feature type="region of interest" description="Disordered" evidence="9">
    <location>
        <begin position="2999"/>
        <end position="3085"/>
    </location>
</feature>
<feature type="compositionally biased region" description="Low complexity" evidence="9">
    <location>
        <begin position="2450"/>
        <end position="2462"/>
    </location>
</feature>
<dbReference type="PROSITE" id="PS50011">
    <property type="entry name" value="PROTEIN_KINASE_DOM"/>
    <property type="match status" value="1"/>
</dbReference>
<feature type="compositionally biased region" description="Polar residues" evidence="9">
    <location>
        <begin position="923"/>
        <end position="932"/>
    </location>
</feature>
<organism evidence="11">
    <name type="scientific">Neospora caninum (strain Liverpool)</name>
    <dbReference type="NCBI Taxonomy" id="572307"/>
    <lineage>
        <taxon>Eukaryota</taxon>
        <taxon>Sar</taxon>
        <taxon>Alveolata</taxon>
        <taxon>Apicomplexa</taxon>
        <taxon>Conoidasida</taxon>
        <taxon>Coccidia</taxon>
        <taxon>Eucoccidiorida</taxon>
        <taxon>Eimeriorina</taxon>
        <taxon>Sarcocystidae</taxon>
        <taxon>Neospora</taxon>
    </lineage>
</organism>
<feature type="compositionally biased region" description="Basic and acidic residues" evidence="9">
    <location>
        <begin position="982"/>
        <end position="991"/>
    </location>
</feature>
<feature type="region of interest" description="Disordered" evidence="9">
    <location>
        <begin position="2324"/>
        <end position="2464"/>
    </location>
</feature>
<feature type="compositionally biased region" description="Basic and acidic residues" evidence="9">
    <location>
        <begin position="4205"/>
        <end position="4232"/>
    </location>
</feature>
<feature type="compositionally biased region" description="Basic and acidic residues" evidence="9">
    <location>
        <begin position="851"/>
        <end position="869"/>
    </location>
</feature>
<feature type="region of interest" description="Disordered" evidence="9">
    <location>
        <begin position="3921"/>
        <end position="3954"/>
    </location>
</feature>
<evidence type="ECO:0000313" key="11">
    <source>
        <dbReference type="EMBL" id="CEL68322.1"/>
    </source>
</evidence>
<keyword evidence="6" id="KW-0067">ATP-binding</keyword>
<feature type="compositionally biased region" description="Basic and acidic residues" evidence="9">
    <location>
        <begin position="1328"/>
        <end position="1354"/>
    </location>
</feature>
<dbReference type="Gene3D" id="3.40.50.2300">
    <property type="match status" value="1"/>
</dbReference>
<feature type="compositionally biased region" description="Basic and acidic residues" evidence="9">
    <location>
        <begin position="2721"/>
        <end position="2734"/>
    </location>
</feature>
<feature type="compositionally biased region" description="Basic and acidic residues" evidence="9">
    <location>
        <begin position="2127"/>
        <end position="2145"/>
    </location>
</feature>
<evidence type="ECO:0000256" key="5">
    <source>
        <dbReference type="ARBA" id="ARBA00022777"/>
    </source>
</evidence>
<feature type="compositionally biased region" description="Basic and acidic residues" evidence="9">
    <location>
        <begin position="1865"/>
        <end position="1875"/>
    </location>
</feature>
<accession>A0A0F7UJN3</accession>
<feature type="region of interest" description="Disordered" evidence="9">
    <location>
        <begin position="4031"/>
        <end position="4060"/>
    </location>
</feature>
<feature type="region of interest" description="Disordered" evidence="9">
    <location>
        <begin position="632"/>
        <end position="669"/>
    </location>
</feature>
<feature type="region of interest" description="Disordered" evidence="9">
    <location>
        <begin position="3314"/>
        <end position="3334"/>
    </location>
</feature>
<feature type="region of interest" description="Disordered" evidence="9">
    <location>
        <begin position="383"/>
        <end position="448"/>
    </location>
</feature>
<feature type="domain" description="Protein kinase" evidence="10">
    <location>
        <begin position="1381"/>
        <end position="1780"/>
    </location>
</feature>
<feature type="compositionally biased region" description="Low complexity" evidence="9">
    <location>
        <begin position="3922"/>
        <end position="3952"/>
    </location>
</feature>
<feature type="compositionally biased region" description="Polar residues" evidence="9">
    <location>
        <begin position="2999"/>
        <end position="3011"/>
    </location>
</feature>
<feature type="region of interest" description="Disordered" evidence="9">
    <location>
        <begin position="696"/>
        <end position="739"/>
    </location>
</feature>
<feature type="region of interest" description="Disordered" evidence="9">
    <location>
        <begin position="1722"/>
        <end position="1749"/>
    </location>
</feature>
<feature type="compositionally biased region" description="Basic and acidic residues" evidence="9">
    <location>
        <begin position="1672"/>
        <end position="1703"/>
    </location>
</feature>
<evidence type="ECO:0000256" key="7">
    <source>
        <dbReference type="ARBA" id="ARBA00047899"/>
    </source>
</evidence>
<feature type="compositionally biased region" description="Basic and acidic residues" evidence="9">
    <location>
        <begin position="2741"/>
        <end position="2774"/>
    </location>
</feature>
<feature type="compositionally biased region" description="Basic and acidic residues" evidence="9">
    <location>
        <begin position="1726"/>
        <end position="1736"/>
    </location>
</feature>
<dbReference type="Gene3D" id="3.30.200.20">
    <property type="entry name" value="Phosphorylase Kinase, domain 1"/>
    <property type="match status" value="1"/>
</dbReference>
<feature type="compositionally biased region" description="Basic and acidic residues" evidence="9">
    <location>
        <begin position="2373"/>
        <end position="2387"/>
    </location>
</feature>
<dbReference type="PANTHER" id="PTHR44899">
    <property type="entry name" value="CAMK FAMILY PROTEIN KINASE"/>
    <property type="match status" value="1"/>
</dbReference>
<evidence type="ECO:0000256" key="3">
    <source>
        <dbReference type="ARBA" id="ARBA00022679"/>
    </source>
</evidence>
<evidence type="ECO:0000256" key="4">
    <source>
        <dbReference type="ARBA" id="ARBA00022741"/>
    </source>
</evidence>
<dbReference type="InterPro" id="IPR011009">
    <property type="entry name" value="Kinase-like_dom_sf"/>
</dbReference>
<feature type="region of interest" description="Disordered" evidence="9">
    <location>
        <begin position="3672"/>
        <end position="3730"/>
    </location>
</feature>
<dbReference type="Gene3D" id="1.10.510.10">
    <property type="entry name" value="Transferase(Phosphotransferase) domain 1"/>
    <property type="match status" value="1"/>
</dbReference>
<feature type="region of interest" description="Disordered" evidence="9">
    <location>
        <begin position="1641"/>
        <end position="1705"/>
    </location>
</feature>
<feature type="region of interest" description="Disordered" evidence="9">
    <location>
        <begin position="4301"/>
        <end position="4339"/>
    </location>
</feature>
<feature type="compositionally biased region" description="Basic and acidic residues" evidence="9">
    <location>
        <begin position="2696"/>
        <end position="2712"/>
    </location>
</feature>
<feature type="compositionally biased region" description="Basic and acidic residues" evidence="9">
    <location>
        <begin position="2944"/>
        <end position="2956"/>
    </location>
</feature>
<feature type="region of interest" description="Disordered" evidence="9">
    <location>
        <begin position="2686"/>
        <end position="2789"/>
    </location>
</feature>
<dbReference type="SUPFAM" id="SSF52172">
    <property type="entry name" value="CheY-like"/>
    <property type="match status" value="1"/>
</dbReference>
<feature type="region of interest" description="Disordered" evidence="9">
    <location>
        <begin position="3380"/>
        <end position="3399"/>
    </location>
</feature>
<dbReference type="SUPFAM" id="SSF56112">
    <property type="entry name" value="Protein kinase-like (PK-like)"/>
    <property type="match status" value="1"/>
</dbReference>
<feature type="compositionally biased region" description="Basic and acidic residues" evidence="9">
    <location>
        <begin position="1298"/>
        <end position="1317"/>
    </location>
</feature>
<feature type="region of interest" description="Disordered" evidence="9">
    <location>
        <begin position="1832"/>
        <end position="2069"/>
    </location>
</feature>
<feature type="compositionally biased region" description="Low complexity" evidence="9">
    <location>
        <begin position="4508"/>
        <end position="4529"/>
    </location>
</feature>
<feature type="region of interest" description="Disordered" evidence="9">
    <location>
        <begin position="250"/>
        <end position="276"/>
    </location>
</feature>
<feature type="region of interest" description="Disordered" evidence="9">
    <location>
        <begin position="4197"/>
        <end position="4239"/>
    </location>
</feature>
<feature type="compositionally biased region" description="Polar residues" evidence="9">
    <location>
        <begin position="1194"/>
        <end position="1207"/>
    </location>
</feature>
<evidence type="ECO:0000256" key="6">
    <source>
        <dbReference type="ARBA" id="ARBA00022840"/>
    </source>
</evidence>
<feature type="compositionally biased region" description="Basic and acidic residues" evidence="9">
    <location>
        <begin position="3012"/>
        <end position="3035"/>
    </location>
</feature>
<feature type="region of interest" description="Disordered" evidence="9">
    <location>
        <begin position="851"/>
        <end position="882"/>
    </location>
</feature>
<feature type="compositionally biased region" description="Basic and acidic residues" evidence="9">
    <location>
        <begin position="1915"/>
        <end position="1936"/>
    </location>
</feature>
<feature type="compositionally biased region" description="Basic and acidic residues" evidence="9">
    <location>
        <begin position="4155"/>
        <end position="4173"/>
    </location>
</feature>
<feature type="compositionally biased region" description="Polar residues" evidence="9">
    <location>
        <begin position="2427"/>
        <end position="2436"/>
    </location>
</feature>
<feature type="compositionally biased region" description="Acidic residues" evidence="9">
    <location>
        <begin position="1355"/>
        <end position="1372"/>
    </location>
</feature>
<feature type="compositionally biased region" description="Basic residues" evidence="9">
    <location>
        <begin position="62"/>
        <end position="71"/>
    </location>
</feature>
<proteinExistence type="predicted"/>
<feature type="region of interest" description="Disordered" evidence="9">
    <location>
        <begin position="2632"/>
        <end position="2658"/>
    </location>
</feature>
<evidence type="ECO:0000259" key="10">
    <source>
        <dbReference type="PROSITE" id="PS50011"/>
    </source>
</evidence>
<comment type="catalytic activity">
    <reaction evidence="7">
        <text>L-threonyl-[protein] + ATP = O-phospho-L-threonyl-[protein] + ADP + H(+)</text>
        <dbReference type="Rhea" id="RHEA:46608"/>
        <dbReference type="Rhea" id="RHEA-COMP:11060"/>
        <dbReference type="Rhea" id="RHEA-COMP:11605"/>
        <dbReference type="ChEBI" id="CHEBI:15378"/>
        <dbReference type="ChEBI" id="CHEBI:30013"/>
        <dbReference type="ChEBI" id="CHEBI:30616"/>
        <dbReference type="ChEBI" id="CHEBI:61977"/>
        <dbReference type="ChEBI" id="CHEBI:456216"/>
        <dbReference type="EC" id="2.7.11.1"/>
    </reaction>
</comment>
<feature type="region of interest" description="Disordered" evidence="9">
    <location>
        <begin position="963"/>
        <end position="994"/>
    </location>
</feature>
<feature type="region of interest" description="Disordered" evidence="9">
    <location>
        <begin position="2484"/>
        <end position="2505"/>
    </location>
</feature>
<feature type="compositionally biased region" description="Basic and acidic residues" evidence="9">
    <location>
        <begin position="2437"/>
        <end position="2449"/>
    </location>
</feature>
<dbReference type="GO" id="GO:0004674">
    <property type="term" value="F:protein serine/threonine kinase activity"/>
    <property type="evidence" value="ECO:0007669"/>
    <property type="project" value="UniProtKB-KW"/>
</dbReference>
<feature type="compositionally biased region" description="Basic and acidic residues" evidence="9">
    <location>
        <begin position="4315"/>
        <end position="4331"/>
    </location>
</feature>
<gene>
    <name evidence="11" type="ORF">BN1204_040920</name>
</gene>
<feature type="compositionally biased region" description="Basic residues" evidence="9">
    <location>
        <begin position="2686"/>
        <end position="2695"/>
    </location>
</feature>
<feature type="compositionally biased region" description="Polar residues" evidence="9">
    <location>
        <begin position="4545"/>
        <end position="4556"/>
    </location>
</feature>
<feature type="compositionally biased region" description="Basic and acidic residues" evidence="9">
    <location>
        <begin position="437"/>
        <end position="448"/>
    </location>
</feature>
<comment type="catalytic activity">
    <reaction evidence="8">
        <text>L-seryl-[protein] + ATP = O-phospho-L-seryl-[protein] + ADP + H(+)</text>
        <dbReference type="Rhea" id="RHEA:17989"/>
        <dbReference type="Rhea" id="RHEA-COMP:9863"/>
        <dbReference type="Rhea" id="RHEA-COMP:11604"/>
        <dbReference type="ChEBI" id="CHEBI:15378"/>
        <dbReference type="ChEBI" id="CHEBI:29999"/>
        <dbReference type="ChEBI" id="CHEBI:30616"/>
        <dbReference type="ChEBI" id="CHEBI:83421"/>
        <dbReference type="ChEBI" id="CHEBI:456216"/>
        <dbReference type="EC" id="2.7.11.1"/>
    </reaction>
</comment>
<keyword evidence="3" id="KW-0808">Transferase</keyword>
<evidence type="ECO:0000256" key="1">
    <source>
        <dbReference type="ARBA" id="ARBA00012513"/>
    </source>
</evidence>
<feature type="compositionally biased region" description="Basic residues" evidence="9">
    <location>
        <begin position="3316"/>
        <end position="3325"/>
    </location>
</feature>
<evidence type="ECO:0000256" key="8">
    <source>
        <dbReference type="ARBA" id="ARBA00048679"/>
    </source>
</evidence>
<feature type="region of interest" description="Disordered" evidence="9">
    <location>
        <begin position="3803"/>
        <end position="3842"/>
    </location>
</feature>
<keyword evidence="5 11" id="KW-0418">Kinase</keyword>
<feature type="region of interest" description="Disordered" evidence="9">
    <location>
        <begin position="1288"/>
        <end position="1374"/>
    </location>
</feature>
<feature type="compositionally biased region" description="Polar residues" evidence="9">
    <location>
        <begin position="179"/>
        <end position="194"/>
    </location>
</feature>
<feature type="region of interest" description="Disordered" evidence="9">
    <location>
        <begin position="2108"/>
        <end position="2157"/>
    </location>
</feature>
<feature type="compositionally biased region" description="Polar residues" evidence="9">
    <location>
        <begin position="2574"/>
        <end position="2588"/>
    </location>
</feature>
<dbReference type="EC" id="2.7.11.1" evidence="1"/>
<feature type="compositionally biased region" description="Basic and acidic residues" evidence="9">
    <location>
        <begin position="649"/>
        <end position="669"/>
    </location>
</feature>
<dbReference type="PROSITE" id="PS00108">
    <property type="entry name" value="PROTEIN_KINASE_ST"/>
    <property type="match status" value="1"/>
</dbReference>
<sequence>MPLIFPGATRSKVVLIEGNMFQRLALVDILTLCQYNCVAFETTQKAEAYLISVSASLPPSNSRRRLQKHSQHFPLDNPSAASTGTSKPPSQYGTPEPPHTSHCDASPLSVRSEHRETGSLNPPSNSRDETAGLLESLSTDNDGHARPSGEARTHTGLLPLSSCPIHRSMPGDAGGTVHTADQGNPFVTGSTAFNPESGVSILTQEGDPSGVHRLSLAPRGAHPREYFGPPQASVKRDLLSPVATSFAVAENNCHRSSDDGRHGEPRREGAQTVDASSAYDVSRCPDYAKNSSVSPFSPFSANAQTANHMDGLQDSMMNLSAHDFGMQQATAGLRGWKAKAMLQDTTSEPPNEGLCMDAGHRRRSRLGCQVLCLDSIMGRSKENACTCREPASAEGRRAGEVTKQNRKGQETAPQVEGISNRDTSRTGENDSDLALPGEKREEAEQEDGLKIRSEETVELLLCDRNAPGMEDFGFLRFICGNKDPWLASLPVVVIGASLDEATRAMCMSLGARACLQKPLTLPVIKTLFTFFNVSKRSSRKSKKKSSSDVGRTPTLSGLPSTSRADFSGDVDIRGCNENSFQSNQSSPASHTVISYSHENGRLSSARCSCSEATAQRKPGDDDDDAAYRGEIERDVHSEEEGNDGYWETKPVEQEREEKEQWDCASHERVSDSRHRRRDVVCSSRLRGACLDPVSLTTSDTAASSPLSTSASSPYSPPPRNLGVREPDWKRRDCREGSLPHSDQSAFLWTAGRLSSSSSSSSSLPPSVCISTHKHRACLLTDAGGLCVAKRGREKHEAEDARRRNEHHPIERDAGESVCCRGEKEHPKWLHGCYASSAPGYEQNARRKTIPRIEEGLSSRPEDAQYREEPLASSGRQAGCCEPEKSPSVVISLSALRLSARSLQFVYPRHEEDDSESNFEYEGSSPQDISSLSESYASRCDRRVLPPAHLLRSLDLRCAPPLGFGGERGEGERQRHQMGAPCMDRDTAERGPKGPLVRWKRAEGGAKKHGGDGRYSGEWHDRESVAAEKPSVNLREGMACRQVLPCSIPDRILNLYCDTIAGREANVKDFRSQSSATSPSSCGVRTHQPSVSSSFEIKNGFCAALFQELEPRRERERILDASLAPRLRSPRARLLPSAAGAPHAESETPASRISLLYTRQKRVEETWHSSISSLLHGMDRTPRVRILSQHRLSGGESSFGRSDNSVTDSVREAPSWEPREDEKTARRVVSAALLAKQALLPQPVRSRTDTANVSRQRELEVVRAAGAVASPSPVLPQSVHLQGEARKPLEAMGPSSRTPEQHAEESGSDGESRDERQRVQPRGPTTDEDGLHTGRELGEHRVGTDTDERTRRSLDSEEESDDESDGEDASLSEEEGKGFCVYERVSMIDRGATSNVHLVKRLPDMKAFAHKEILLECMTPAEQDLAKNEVRVLKAVKDPPMIAYVDSWIEPGHTLNIIIEYAPGGSLQTYLERAKLGGTPVPTPLVRKWTAQISVGLLVLHDLRILHRDLKPSNIMLTEDLDVRLCDFGISRSLTSAEEMAETAVGTPFIMSPELCQGKPYNASSDAWALGVILFEMLELRRPFGGDSLHSLFWAIQTEGLSFRSSFEEHEDNSAQRWPSEGGELAKCLGAACETLKGREAHPLPTGVTEQARGGLLARRPVRPVPVLDPEVESERKREREDEGAKREDECRTEPGREGRKRGWDGQLMDEAWQQEQVTRAVNVNARDGRRKTETDAGRGGTNEEEPLDDREALKKLCRRLLKKDPAERPSALDMCTSSVLYADVCAFLRNHRRSDAGHFLRLLEAHRARERSTASPSPLRSDASRPCSLAFSEVSPASTGGRLRALPHRASPARPLTDTVSPASAERRVEKDESRMVASASGGAQKAREESLQMAGRGMSGGGARSDEETGGECAHCEREGRQVEHSRVKGGDGKRGNASTSVMEFYPHLTPSAKRPKYFAGGNTVNTRRGPGELYVVDEGEEEEDEEDKGDEHEENVEEAGDETRARTVRREVGIEEEEEGSETGQRDRERLRGAAVGEAEAGKNPPPVLSEEGRKESSGDTLCEGHTGTLERVYAQPAGLDPSRHSGAIAGGLSSSLALLPCLPLAAKDGDTGREDDAAVCVHPKFSDAKQEPLRDYGERDAGVEIQHGTSSRPLLPFASSSPCLLSSSSSLSSSSASLSSSSLEGASLLFHQRAAPGAHRAGGPSPSSALSSTLDSSPRSPSRSMHACFSHASKPCPLRRGIRCARSQPGRTDMQTGEELPLDPGTDWVPSRDNAKQEEGRFAELRGGGEGTREPGEGPAGSVCLQGPSVTALAYLPVGRTCSSDLAPAGEGQDVDSRRRRKEDRSDRRGNDRGEAVAREHRSFSAGINDSEKRELEVGRKPNAAEELVGGDSAENTERGGRVPDVLERRSERENEPSAAPGNGTRSNVTNFPSDDKPTPKTDSRDLLLSPPVGPSPSSRWMVPLCSHRSCSRLRLTALASPPGSSSCNDAPRLSHASSGSSILPGRASAAHTLSNYIESPEPPLVPSSLCPASPASVSSAACLSPAAAVSSLSSPVHFSQGSTPDPCLTSPASPVASLSTQSSPGLPLKKLVPSLGLTRSAGGFPAPLRGFGEGRLKAETAGSLLRARGQPHLAGSPPSPSQRRSSGASWVARKPRRETRLCCVKSSTSRAAIAHAIRRITRLRRPSRRQRKETLERLEAERGGESHPEGGPQKANGSERRRDKGLDCRRRTGKCSSGERDPGDPEEAVVRRQEEERLDQLDRQGAEQRWRGAGSDPEGDCRSGVREKAARASLCWMRKCADRRPTGGMALAPGNKGPAGCFHSLSASCSSFASPGRATARPFARDSFSVPPRASSALCLLARFASSAAFSASSSALARPRLLASAFPGRPSEATERAETLPDLKRENWKDRRSGRADAEAVEGSNAKWVVPQTRIVNWRDEVAGREDRTTAEDGGDGGSRDISKGSTETSKADLVPQSSLVFCGSVSQRRVFSLSSPASMSPGRNNSQRDREAWASEQRGNDGEGRREEGNDSGGNAAKRSLLPGSGRLRGALSKDCRRRSRDGEPLETSRGQETLGGGVVWGSESPVFVQANGVCHDTLRSAQTLERAAICIRSVFPENPVFLPSSAGPFPSLIPVPLPALRGSHEALKREREEGRKTPCFQLHRSSPRPTLLSPSVRSPLTRGFWNDKPTRVARISNYFRWTLHRWGSRTCEMHRSWHCLPTMFTCCVLVFLLASLLSSLPSPPQFPCGSDDVSNACSFQWSSWDASSRTPSPSSLPPLSSSSHTSPPPCDSFSPFLHTLRLAPPLRRVAARHRRRTPTRSYSTHGGEAPNSLCLFLSTLSRFFSASASPGYWSRSGATGDREARGESRLVSLPVANHRGIGDASGDGAHAKLDTMRGEGREQNGDSDGEDTSVEEGSSFRFEWFCTFLLFLWCARAWLTGSDGGCGEKRKHLTGDWGDAEAEKDPDDRGSRAAGRQVEANLCGMEAPVVLDLLQATLDISRPAAIDVLIGLLESKICAASRADVGPAPCCPECMPAALCSHLFSDLSFLSHPLPSSFFSSSPNRRLAASVDKSSLSALQDPSASPCASSISSCGDSSPSGSLPPLHLDSYRTFICFPWAASAVPLNLRRSLLSRLCSGYALRQQEEKRLLFSFLSLSTPDPAADLSHATGGNEVKASTTSKHANGESPANAGNGDAENHSQTSDEAPRRESCEPRRPQMTVQHPSELLSAAADSSKIHPVELSVRLLDAYLSIFGDSPLSTAPPCQSALASPLVYLPCKHVATNPSRLPFPSLYASSSSGSLRERTRSSSPPLEEADRRPGRENTKTKNGRDRGGSQFAVWCCPPETLGTDLAAIRAGDAFGAFEAQVAALATLPVVSLLRLSSEERKAFFLNIAQLLRRHEALLTLCTSAPQSSLGPVSVPSRVSRRSSSVSSGPADVSAPPAEGFMKGLLRSPVESLRTGEAENSRKPQRAWILDATSHTAPEKSFLARPRWASPSSAGSWCSPSAVYRPSLHVQGAGRDMRAGTEDRLPAGWTPQGGQRGGQANGNAGRPASVGSSICFRSSSLGGETLERFECFARENSCSLLIFFALFLFSFPVAFTVSAAALFLLSLLCFGSAGALPPASGTHDTTRGKGVAAVHAGSKHGASERLKSTNKNQDRRCEGARRYPGERRLWCLRRLFAAVGRADQDPAGTRGEGKPNTRGTRGDGPRKGASEGKTEETRSHRRKAVPVYRIAGQDLSSSAILERLFLLPPIAKREEPSASPVPQTPAFCSPCAFPSCPILGNLPHGGVSFTGDTNRENTQQDETKRDETHEEDKKSDEGGEQEAALDECDRHRPWAPYIWHVLAQRVLDPRAATLLHEFAPFCPLTIFLPHTCDRQLTALTRRLFRATVRMSERSITLPAYLTRYSQFSSPLPLLSAEYGDSLRGSALSGWSSHLASGPSFACPPLRLLSPSSPPLWEALTHFSSPAATLFQGLLPRLSRSPALSLQPCPAAVGPLPSSASSSFSRSRPSGSVGSLACSLSPKKEKDRSVPSVCSPSKGSTPRTKPRSRGGGSEGRADENGATGRELKRRGKRMRCDEMTHGNWTLDGGLTEGEENERNGLRKNEETRIKCRRMCGKCMHFRERENERKAAQTCECRRCWQCASIRGHRQTTGNQTSFGNNGNDWAPYLLGLRGPNVWRLWHENVEQKRREVTESECSGMCIRGKGAWKEGEKGRAGRVSPSCARGGHHHQERRDRELGLLGWILRHTGDPVSPLFAQTLIEHAFQGTLEWTEYEDKALIG</sequence>
<dbReference type="GO" id="GO:0005524">
    <property type="term" value="F:ATP binding"/>
    <property type="evidence" value="ECO:0007669"/>
    <property type="project" value="UniProtKB-KW"/>
</dbReference>
<dbReference type="InterPro" id="IPR000719">
    <property type="entry name" value="Prot_kinase_dom"/>
</dbReference>
<feature type="region of interest" description="Disordered" evidence="9">
    <location>
        <begin position="4508"/>
        <end position="4614"/>
    </location>
</feature>
<dbReference type="InterPro" id="IPR008271">
    <property type="entry name" value="Ser/Thr_kinase_AS"/>
</dbReference>
<feature type="region of interest" description="Disordered" evidence="9">
    <location>
        <begin position="908"/>
        <end position="932"/>
    </location>
</feature>
<feature type="region of interest" description="Disordered" evidence="9">
    <location>
        <begin position="541"/>
        <end position="566"/>
    </location>
</feature>
<evidence type="ECO:0000256" key="9">
    <source>
        <dbReference type="SAM" id="MobiDB-lite"/>
    </source>
</evidence>
<feature type="compositionally biased region" description="Basic and acidic residues" evidence="9">
    <location>
        <begin position="3823"/>
        <end position="3842"/>
    </location>
</feature>
<dbReference type="EMBL" id="LN714484">
    <property type="protein sequence ID" value="CEL68322.1"/>
    <property type="molecule type" value="Genomic_DNA"/>
</dbReference>
<feature type="region of interest" description="Disordered" evidence="9">
    <location>
        <begin position="2564"/>
        <end position="2588"/>
    </location>
</feature>
<feature type="compositionally biased region" description="Basic and acidic residues" evidence="9">
    <location>
        <begin position="3713"/>
        <end position="3724"/>
    </location>
</feature>
<feature type="compositionally biased region" description="Acidic residues" evidence="9">
    <location>
        <begin position="1977"/>
        <end position="2002"/>
    </location>
</feature>
<feature type="compositionally biased region" description="Polar residues" evidence="9">
    <location>
        <begin position="553"/>
        <end position="564"/>
    </location>
</feature>
<dbReference type="SMART" id="SM00220">
    <property type="entry name" value="S_TKc"/>
    <property type="match status" value="1"/>
</dbReference>
<dbReference type="InterPro" id="IPR011006">
    <property type="entry name" value="CheY-like_superfamily"/>
</dbReference>
<dbReference type="PANTHER" id="PTHR44899:SF3">
    <property type="entry name" value="SERINE_THREONINE-PROTEIN KINASE NEK1"/>
    <property type="match status" value="1"/>
</dbReference>
<dbReference type="InterPro" id="IPR051131">
    <property type="entry name" value="NEK_Ser/Thr_kinase_NIMA"/>
</dbReference>
<feature type="region of interest" description="Disordered" evidence="9">
    <location>
        <begin position="2197"/>
        <end position="2309"/>
    </location>
</feature>
<feature type="compositionally biased region" description="Low complexity" evidence="9">
    <location>
        <begin position="696"/>
        <end position="713"/>
    </location>
</feature>
<dbReference type="Pfam" id="PF00069">
    <property type="entry name" value="Pkinase"/>
    <property type="match status" value="1"/>
</dbReference>
<feature type="compositionally biased region" description="Basic and acidic residues" evidence="9">
    <location>
        <begin position="722"/>
        <end position="737"/>
    </location>
</feature>
<feature type="compositionally biased region" description="Basic and acidic residues" evidence="9">
    <location>
        <begin position="2276"/>
        <end position="2287"/>
    </location>
</feature>
<feature type="region of interest" description="Disordered" evidence="9">
    <location>
        <begin position="4725"/>
        <end position="4744"/>
    </location>
</feature>
<name>A0A0F7UJN3_NEOCL</name>
<feature type="compositionally biased region" description="Basic and acidic residues" evidence="9">
    <location>
        <begin position="252"/>
        <end position="269"/>
    </location>
</feature>
<reference evidence="11" key="1">
    <citation type="journal article" date="2015" name="PLoS ONE">
        <title>Comprehensive Evaluation of Toxoplasma gondii VEG and Neospora caninum LIV Genomes with Tachyzoite Stage Transcriptome and Proteome Defines Novel Transcript Features.</title>
        <authorList>
            <person name="Ramaprasad A."/>
            <person name="Mourier T."/>
            <person name="Naeem R."/>
            <person name="Malas T.B."/>
            <person name="Moussa E."/>
            <person name="Panigrahi A."/>
            <person name="Vermont S.J."/>
            <person name="Otto T.D."/>
            <person name="Wastling J."/>
            <person name="Pain A."/>
        </authorList>
    </citation>
    <scope>NUCLEOTIDE SEQUENCE</scope>
    <source>
        <strain evidence="11">Liverpool</strain>
    </source>
</reference>